<keyword evidence="2" id="KW-1185">Reference proteome</keyword>
<evidence type="ECO:0000313" key="1">
    <source>
        <dbReference type="EMBL" id="CAI5776149.1"/>
    </source>
</evidence>
<dbReference type="EMBL" id="OX395130">
    <property type="protein sequence ID" value="CAI5776149.1"/>
    <property type="molecule type" value="Genomic_DNA"/>
</dbReference>
<sequence>MCEDDAGCVGKRPKSSFWVSSRTLLGSLKQHPLLIVVITRKQGGEDKLGRILRSLRLGLLEEEEEETGCLAPERKNISSAVRGDVRLLLVG</sequence>
<name>A0AA35KET3_9SAUR</name>
<reference evidence="1" key="1">
    <citation type="submission" date="2022-12" db="EMBL/GenBank/DDBJ databases">
        <authorList>
            <person name="Alioto T."/>
            <person name="Alioto T."/>
            <person name="Gomez Garrido J."/>
        </authorList>
    </citation>
    <scope>NUCLEOTIDE SEQUENCE</scope>
</reference>
<gene>
    <name evidence="1" type="ORF">PODLI_1B003199</name>
</gene>
<proteinExistence type="predicted"/>
<dbReference type="Proteomes" id="UP001178461">
    <property type="component" value="Chromosome 5"/>
</dbReference>
<accession>A0AA35KET3</accession>
<evidence type="ECO:0000313" key="2">
    <source>
        <dbReference type="Proteomes" id="UP001178461"/>
    </source>
</evidence>
<protein>
    <submittedName>
        <fullName evidence="1">Uncharacterized protein</fullName>
    </submittedName>
</protein>
<organism evidence="1 2">
    <name type="scientific">Podarcis lilfordi</name>
    <name type="common">Lilford's wall lizard</name>
    <dbReference type="NCBI Taxonomy" id="74358"/>
    <lineage>
        <taxon>Eukaryota</taxon>
        <taxon>Metazoa</taxon>
        <taxon>Chordata</taxon>
        <taxon>Craniata</taxon>
        <taxon>Vertebrata</taxon>
        <taxon>Euteleostomi</taxon>
        <taxon>Lepidosauria</taxon>
        <taxon>Squamata</taxon>
        <taxon>Bifurcata</taxon>
        <taxon>Unidentata</taxon>
        <taxon>Episquamata</taxon>
        <taxon>Laterata</taxon>
        <taxon>Lacertibaenia</taxon>
        <taxon>Lacertidae</taxon>
        <taxon>Podarcis</taxon>
    </lineage>
</organism>
<dbReference type="AlphaFoldDB" id="A0AA35KET3"/>